<evidence type="ECO:0008006" key="9">
    <source>
        <dbReference type="Google" id="ProtNLM"/>
    </source>
</evidence>
<protein>
    <recommendedName>
        <fullName evidence="9">Integral membrane protein</fullName>
    </recommendedName>
</protein>
<dbReference type="EMBL" id="AMGV01000020">
    <property type="protein sequence ID" value="KEF52036.1"/>
    <property type="molecule type" value="Genomic_DNA"/>
</dbReference>
<evidence type="ECO:0000256" key="3">
    <source>
        <dbReference type="ARBA" id="ARBA00022989"/>
    </source>
</evidence>
<dbReference type="GO" id="GO:0051285">
    <property type="term" value="C:cell cortex of cell tip"/>
    <property type="evidence" value="ECO:0007669"/>
    <property type="project" value="TreeGrafter"/>
</dbReference>
<keyword evidence="2 6" id="KW-0812">Transmembrane</keyword>
<evidence type="ECO:0000256" key="6">
    <source>
        <dbReference type="SAM" id="Phobius"/>
    </source>
</evidence>
<dbReference type="OrthoDB" id="2327445at2759"/>
<feature type="transmembrane region" description="Helical" evidence="6">
    <location>
        <begin position="60"/>
        <end position="84"/>
    </location>
</feature>
<feature type="region of interest" description="Disordered" evidence="5">
    <location>
        <begin position="280"/>
        <end position="315"/>
    </location>
</feature>
<dbReference type="PROSITE" id="PS01346">
    <property type="entry name" value="CLAUDIN"/>
    <property type="match status" value="1"/>
</dbReference>
<dbReference type="STRING" id="1182545.A0A072NWN6"/>
<evidence type="ECO:0000256" key="1">
    <source>
        <dbReference type="ARBA" id="ARBA00004141"/>
    </source>
</evidence>
<comment type="subcellular location">
    <subcellularLocation>
        <location evidence="1">Membrane</location>
        <topology evidence="1">Multi-pass membrane protein</topology>
    </subcellularLocation>
</comment>
<feature type="transmembrane region" description="Helical" evidence="6">
    <location>
        <begin position="155"/>
        <end position="179"/>
    </location>
</feature>
<dbReference type="RefSeq" id="XP_013254626.1">
    <property type="nucleotide sequence ID" value="XM_013399172.1"/>
</dbReference>
<organism evidence="7 8">
    <name type="scientific">Exophiala aquamarina CBS 119918</name>
    <dbReference type="NCBI Taxonomy" id="1182545"/>
    <lineage>
        <taxon>Eukaryota</taxon>
        <taxon>Fungi</taxon>
        <taxon>Dikarya</taxon>
        <taxon>Ascomycota</taxon>
        <taxon>Pezizomycotina</taxon>
        <taxon>Eurotiomycetes</taxon>
        <taxon>Chaetothyriomycetidae</taxon>
        <taxon>Chaetothyriales</taxon>
        <taxon>Herpotrichiellaceae</taxon>
        <taxon>Exophiala</taxon>
    </lineage>
</organism>
<evidence type="ECO:0000256" key="2">
    <source>
        <dbReference type="ARBA" id="ARBA00022692"/>
    </source>
</evidence>
<feature type="transmembrane region" description="Helical" evidence="6">
    <location>
        <begin position="29"/>
        <end position="48"/>
    </location>
</feature>
<evidence type="ECO:0000313" key="7">
    <source>
        <dbReference type="EMBL" id="KEF52036.1"/>
    </source>
</evidence>
<dbReference type="HOGENOM" id="CLU_034574_0_1_1"/>
<dbReference type="GeneID" id="25286921"/>
<feature type="transmembrane region" description="Helical" evidence="6">
    <location>
        <begin position="199"/>
        <end position="224"/>
    </location>
</feature>
<dbReference type="GO" id="GO:0031505">
    <property type="term" value="P:fungal-type cell wall organization"/>
    <property type="evidence" value="ECO:0007669"/>
    <property type="project" value="TreeGrafter"/>
</dbReference>
<dbReference type="GO" id="GO:0005886">
    <property type="term" value="C:plasma membrane"/>
    <property type="evidence" value="ECO:0007669"/>
    <property type="project" value="InterPro"/>
</dbReference>
<dbReference type="Proteomes" id="UP000027920">
    <property type="component" value="Unassembled WGS sequence"/>
</dbReference>
<dbReference type="InterPro" id="IPR009571">
    <property type="entry name" value="SUR7/Rim9-like_fungi"/>
</dbReference>
<evidence type="ECO:0000313" key="8">
    <source>
        <dbReference type="Proteomes" id="UP000027920"/>
    </source>
</evidence>
<dbReference type="Pfam" id="PF06687">
    <property type="entry name" value="SUR7"/>
    <property type="match status" value="1"/>
</dbReference>
<dbReference type="AlphaFoldDB" id="A0A072NWN6"/>
<dbReference type="VEuPathDB" id="FungiDB:A1O9_12026"/>
<comment type="caution">
    <text evidence="7">The sequence shown here is derived from an EMBL/GenBank/DDBJ whole genome shotgun (WGS) entry which is preliminary data.</text>
</comment>
<evidence type="ECO:0000256" key="4">
    <source>
        <dbReference type="ARBA" id="ARBA00023136"/>
    </source>
</evidence>
<name>A0A072NWN6_9EURO</name>
<feature type="compositionally biased region" description="Low complexity" evidence="5">
    <location>
        <begin position="298"/>
        <end position="308"/>
    </location>
</feature>
<reference evidence="7 8" key="1">
    <citation type="submission" date="2013-03" db="EMBL/GenBank/DDBJ databases">
        <title>The Genome Sequence of Exophiala aquamarina CBS 119918.</title>
        <authorList>
            <consortium name="The Broad Institute Genomics Platform"/>
            <person name="Cuomo C."/>
            <person name="de Hoog S."/>
            <person name="Gorbushina A."/>
            <person name="Walker B."/>
            <person name="Young S.K."/>
            <person name="Zeng Q."/>
            <person name="Gargeya S."/>
            <person name="Fitzgerald M."/>
            <person name="Haas B."/>
            <person name="Abouelleil A."/>
            <person name="Allen A.W."/>
            <person name="Alvarado L."/>
            <person name="Arachchi H.M."/>
            <person name="Berlin A.M."/>
            <person name="Chapman S.B."/>
            <person name="Gainer-Dewar J."/>
            <person name="Goldberg J."/>
            <person name="Griggs A."/>
            <person name="Gujja S."/>
            <person name="Hansen M."/>
            <person name="Howarth C."/>
            <person name="Imamovic A."/>
            <person name="Ireland A."/>
            <person name="Larimer J."/>
            <person name="McCowan C."/>
            <person name="Murphy C."/>
            <person name="Pearson M."/>
            <person name="Poon T.W."/>
            <person name="Priest M."/>
            <person name="Roberts A."/>
            <person name="Saif S."/>
            <person name="Shea T."/>
            <person name="Sisk P."/>
            <person name="Sykes S."/>
            <person name="Wortman J."/>
            <person name="Nusbaum C."/>
            <person name="Birren B."/>
        </authorList>
    </citation>
    <scope>NUCLEOTIDE SEQUENCE [LARGE SCALE GENOMIC DNA]</scope>
    <source>
        <strain evidence="7 8">CBS 119918</strain>
    </source>
</reference>
<keyword evidence="4 6" id="KW-0472">Membrane</keyword>
<proteinExistence type="predicted"/>
<keyword evidence="3 6" id="KW-1133">Transmembrane helix</keyword>
<dbReference type="InterPro" id="IPR052413">
    <property type="entry name" value="SUR7_domain"/>
</dbReference>
<gene>
    <name evidence="7" type="ORF">A1O9_12026</name>
</gene>
<dbReference type="PANTHER" id="PTHR28019">
    <property type="entry name" value="CELL MEMBRANE PROTEIN YLR413W-RELATED"/>
    <property type="match status" value="1"/>
</dbReference>
<feature type="transmembrane region" description="Helical" evidence="6">
    <location>
        <begin position="244"/>
        <end position="272"/>
    </location>
</feature>
<evidence type="ECO:0000256" key="5">
    <source>
        <dbReference type="SAM" id="MobiDB-lite"/>
    </source>
</evidence>
<accession>A0A072NWN6</accession>
<dbReference type="InterPro" id="IPR017974">
    <property type="entry name" value="Claudin_CS"/>
</dbReference>
<keyword evidence="8" id="KW-1185">Reference proteome</keyword>
<sequence>MGIFSESEKPRRDDEVVGYQKPKPTGLRIFTAVIYLLALVFLILVEIGNINTKAVIRDIYFLRIDLANIIPASVPNAVFINSIARSIGLHDFYQVGLWNFCAGYVGQGLTDCSPTKTLYWFNPIEIILNELLAGASITLPTEIVDVLDLVKLASFWMFSCFLVGTVLTFLCIFLAPLGFSKKPRWQHKARRIFFRQLPITILTFASLLFTAAGSVIATVMFVIFRDKVSVAEDLNISASLGVPMLAFMWIGTGFNLIGFVMQVGTCCGVCCCTGRKKAVRKSQNQTAPVVEPREKESTSSSSRSPGRFGFRKRSR</sequence>
<dbReference type="PANTHER" id="PTHR28019:SF2">
    <property type="entry name" value="CELL MEMBRANE PROTEIN YLR413W-RELATED"/>
    <property type="match status" value="1"/>
</dbReference>